<comment type="caution">
    <text evidence="2">The sequence shown here is derived from an EMBL/GenBank/DDBJ whole genome shotgun (WGS) entry which is preliminary data.</text>
</comment>
<evidence type="ECO:0000256" key="1">
    <source>
        <dbReference type="SAM" id="SignalP"/>
    </source>
</evidence>
<keyword evidence="1" id="KW-0732">Signal</keyword>
<feature type="signal peptide" evidence="1">
    <location>
        <begin position="1"/>
        <end position="22"/>
    </location>
</feature>
<sequence length="193" mass="21712">MNYISPLFLILLILLISLPSSAKEFKCTTDPAGAKPAQGKEFKKLFEGVDSVSLSICQSLVQDKPVDLETTNWFAEWKDTLRTELNDLGDLSFDKEKVMKESYNALVALGLPQTIKSTQNEQTGLYDLYLDNEKLASFNNSECDRASSRKNCKLLFRDLDQAIKAPFAASLYYVHILTSFDHPMALTLIAYSH</sequence>
<organism evidence="2 3">
    <name type="scientific">Pseudoalteromonas rhizosphaerae</name>
    <dbReference type="NCBI Taxonomy" id="2518973"/>
    <lineage>
        <taxon>Bacteria</taxon>
        <taxon>Pseudomonadati</taxon>
        <taxon>Pseudomonadota</taxon>
        <taxon>Gammaproteobacteria</taxon>
        <taxon>Alteromonadales</taxon>
        <taxon>Pseudoalteromonadaceae</taxon>
        <taxon>Pseudoalteromonas</taxon>
    </lineage>
</organism>
<dbReference type="Proteomes" id="UP001620262">
    <property type="component" value="Unassembled WGS sequence"/>
</dbReference>
<feature type="chain" id="PRO_5047110434" evidence="1">
    <location>
        <begin position="23"/>
        <end position="193"/>
    </location>
</feature>
<name>A0ABW8KYW8_9GAMM</name>
<reference evidence="2 3" key="1">
    <citation type="submission" date="2024-11" db="EMBL/GenBank/DDBJ databases">
        <title>The Natural Products Discovery Center: Release of the First 8490 Sequenced Strains for Exploring Actinobacteria Biosynthetic Diversity.</title>
        <authorList>
            <person name="Kalkreuter E."/>
            <person name="Kautsar S.A."/>
            <person name="Yang D."/>
            <person name="Bader C.D."/>
            <person name="Teijaro C.N."/>
            <person name="Fluegel L."/>
            <person name="Davis C.M."/>
            <person name="Simpson J.R."/>
            <person name="Lauterbach L."/>
            <person name="Steele A.D."/>
            <person name="Gui C."/>
            <person name="Meng S."/>
            <person name="Li G."/>
            <person name="Viehrig K."/>
            <person name="Ye F."/>
            <person name="Su P."/>
            <person name="Kiefer A.F."/>
            <person name="Nichols A."/>
            <person name="Cepeda A.J."/>
            <person name="Yan W."/>
            <person name="Fan B."/>
            <person name="Jiang Y."/>
            <person name="Adhikari A."/>
            <person name="Zheng C.-J."/>
            <person name="Schuster L."/>
            <person name="Cowan T.M."/>
            <person name="Smanski M.J."/>
            <person name="Chevrette M.G."/>
            <person name="De Carvalho L.P.S."/>
            <person name="Shen B."/>
        </authorList>
    </citation>
    <scope>NUCLEOTIDE SEQUENCE [LARGE SCALE GENOMIC DNA]</scope>
    <source>
        <strain evidence="2 3">NPDC078403</strain>
    </source>
</reference>
<keyword evidence="3" id="KW-1185">Reference proteome</keyword>
<gene>
    <name evidence="2" type="ORF">ACI2JU_07680</name>
</gene>
<dbReference type="EMBL" id="JBJDOT010000007">
    <property type="protein sequence ID" value="MFK3863750.1"/>
    <property type="molecule type" value="Genomic_DNA"/>
</dbReference>
<accession>A0ABW8KYW8</accession>
<evidence type="ECO:0000313" key="3">
    <source>
        <dbReference type="Proteomes" id="UP001620262"/>
    </source>
</evidence>
<proteinExistence type="predicted"/>
<evidence type="ECO:0000313" key="2">
    <source>
        <dbReference type="EMBL" id="MFK3863750.1"/>
    </source>
</evidence>
<protein>
    <submittedName>
        <fullName evidence="2">Uncharacterized protein</fullName>
    </submittedName>
</protein>
<dbReference type="RefSeq" id="WP_404675130.1">
    <property type="nucleotide sequence ID" value="NZ_JBJDOT010000007.1"/>
</dbReference>